<dbReference type="InterPro" id="IPR036259">
    <property type="entry name" value="MFS_trans_sf"/>
</dbReference>
<dbReference type="EMBL" id="MCFD01000004">
    <property type="protein sequence ID" value="ORX71130.1"/>
    <property type="molecule type" value="Genomic_DNA"/>
</dbReference>
<keyword evidence="6 8" id="KW-0472">Membrane</keyword>
<feature type="domain" description="Major facilitator superfamily (MFS) profile" evidence="9">
    <location>
        <begin position="56"/>
        <end position="532"/>
    </location>
</feature>
<feature type="transmembrane region" description="Helical" evidence="8">
    <location>
        <begin position="446"/>
        <end position="466"/>
    </location>
</feature>
<feature type="compositionally biased region" description="Polar residues" evidence="7">
    <location>
        <begin position="1"/>
        <end position="20"/>
    </location>
</feature>
<evidence type="ECO:0000256" key="5">
    <source>
        <dbReference type="ARBA" id="ARBA00022989"/>
    </source>
</evidence>
<dbReference type="PANTHER" id="PTHR23501">
    <property type="entry name" value="MAJOR FACILITATOR SUPERFAMILY"/>
    <property type="match status" value="1"/>
</dbReference>
<dbReference type="STRING" id="61395.A0A1Y1WC61"/>
<gene>
    <name evidence="10" type="ORF">DL89DRAFT_266149</name>
</gene>
<feature type="transmembrane region" description="Helical" evidence="8">
    <location>
        <begin position="146"/>
        <end position="167"/>
    </location>
</feature>
<keyword evidence="11" id="KW-1185">Reference proteome</keyword>
<feature type="region of interest" description="Disordered" evidence="7">
    <location>
        <begin position="1"/>
        <end position="22"/>
    </location>
</feature>
<dbReference type="Pfam" id="PF07690">
    <property type="entry name" value="MFS_1"/>
    <property type="match status" value="1"/>
</dbReference>
<dbReference type="FunFam" id="1.20.1720.10:FF:000004">
    <property type="entry name" value="EmrB/QacA family drug resistance transporter"/>
    <property type="match status" value="1"/>
</dbReference>
<dbReference type="InterPro" id="IPR004638">
    <property type="entry name" value="EmrB-like"/>
</dbReference>
<feature type="transmembrane region" description="Helical" evidence="8">
    <location>
        <begin position="245"/>
        <end position="264"/>
    </location>
</feature>
<comment type="subcellular location">
    <subcellularLocation>
        <location evidence="1">Cell membrane</location>
        <topology evidence="1">Multi-pass membrane protein</topology>
    </subcellularLocation>
</comment>
<keyword evidence="3" id="KW-1003">Cell membrane</keyword>
<keyword evidence="2" id="KW-0813">Transport</keyword>
<evidence type="ECO:0000313" key="10">
    <source>
        <dbReference type="EMBL" id="ORX71130.1"/>
    </source>
</evidence>
<dbReference type="NCBIfam" id="TIGR00711">
    <property type="entry name" value="efflux_EmrB"/>
    <property type="match status" value="1"/>
</dbReference>
<dbReference type="PANTHER" id="PTHR23501:SF102">
    <property type="entry name" value="DRUG TRANSPORTER, PUTATIVE (AFU_ORTHOLOGUE AFUA_3G08530)-RELATED"/>
    <property type="match status" value="1"/>
</dbReference>
<dbReference type="GeneID" id="63803633"/>
<feature type="transmembrane region" description="Helical" evidence="8">
    <location>
        <begin position="355"/>
        <end position="374"/>
    </location>
</feature>
<evidence type="ECO:0000313" key="11">
    <source>
        <dbReference type="Proteomes" id="UP000193922"/>
    </source>
</evidence>
<dbReference type="PROSITE" id="PS50850">
    <property type="entry name" value="MFS"/>
    <property type="match status" value="1"/>
</dbReference>
<feature type="transmembrane region" description="Helical" evidence="8">
    <location>
        <begin position="381"/>
        <end position="400"/>
    </location>
</feature>
<feature type="transmembrane region" description="Helical" evidence="8">
    <location>
        <begin position="179"/>
        <end position="201"/>
    </location>
</feature>
<feature type="transmembrane region" description="Helical" evidence="8">
    <location>
        <begin position="54"/>
        <end position="79"/>
    </location>
</feature>
<evidence type="ECO:0000256" key="2">
    <source>
        <dbReference type="ARBA" id="ARBA00022448"/>
    </source>
</evidence>
<dbReference type="OrthoDB" id="10021397at2759"/>
<feature type="transmembrane region" description="Helical" evidence="8">
    <location>
        <begin position="315"/>
        <end position="343"/>
    </location>
</feature>
<dbReference type="GO" id="GO:0005886">
    <property type="term" value="C:plasma membrane"/>
    <property type="evidence" value="ECO:0007669"/>
    <property type="project" value="UniProtKB-SubCell"/>
</dbReference>
<dbReference type="AlphaFoldDB" id="A0A1Y1WC61"/>
<evidence type="ECO:0000256" key="8">
    <source>
        <dbReference type="SAM" id="Phobius"/>
    </source>
</evidence>
<dbReference type="CDD" id="cd17502">
    <property type="entry name" value="MFS_Azr1_MDR_like"/>
    <property type="match status" value="1"/>
</dbReference>
<feature type="transmembrane region" description="Helical" evidence="8">
    <location>
        <begin position="512"/>
        <end position="536"/>
    </location>
</feature>
<dbReference type="RefSeq" id="XP_040744645.1">
    <property type="nucleotide sequence ID" value="XM_040886985.1"/>
</dbReference>
<evidence type="ECO:0000256" key="4">
    <source>
        <dbReference type="ARBA" id="ARBA00022692"/>
    </source>
</evidence>
<keyword evidence="4 8" id="KW-0812">Transmembrane</keyword>
<protein>
    <submittedName>
        <fullName evidence="10">MFS general substrate transporter</fullName>
    </submittedName>
</protein>
<dbReference type="Gene3D" id="1.20.1250.20">
    <property type="entry name" value="MFS general substrate transporter like domains"/>
    <property type="match status" value="2"/>
</dbReference>
<sequence>MTSKQELDPSMSSEKQSTIASAAASFKSERAIESASDNPPATAALIEMSTFKRIVVFVSLALTMLLASLDLTIVTTAIPKIANQFEALSDATWIATAYFLTTTALQPLYGRLSDTFGRVPTLIFSIVIFIAGSAVCGWANSMGVLIFGRAFQGIGGAGLVALVFIIISDVTTEEQRPAYLGVLGAVWSLASVIGPVLGGVFSDKASWRWAFLINLPVAGVVLLIVIFLLRLPQPTGSFMSKLRKVDFLGSLVLIGSVVMLMLALTWGGKNFPWNSARVVCLLVFGVVGLGVFMVIEWRTKADPIVPIHLFRHRNISLSVIGQFFMGVAMFSPLFFIPIWYTIVKNSSAISSGLHLLPYLLSLSLMSVVSGFVVTKYGRYRAMVILGTAVFVLGTGLLILFDEQTSSGKQIGYMLIAGFGLGLNIQILLIVVQAAAPKEYMAATTTLFLFMRVLGSSIGIAILQSVLQNALKPKLTDLVAQNPQYTSQILASVNDQAAIYHSGLPDDVRTMLVHAYVLALKKVFIATVPFAAVSWLLTLPLEHIPLTPDIKVGVTE</sequence>
<dbReference type="Proteomes" id="UP000193922">
    <property type="component" value="Unassembled WGS sequence"/>
</dbReference>
<evidence type="ECO:0000256" key="1">
    <source>
        <dbReference type="ARBA" id="ARBA00004651"/>
    </source>
</evidence>
<dbReference type="GO" id="GO:0022857">
    <property type="term" value="F:transmembrane transporter activity"/>
    <property type="evidence" value="ECO:0007669"/>
    <property type="project" value="InterPro"/>
</dbReference>
<dbReference type="SUPFAM" id="SSF103473">
    <property type="entry name" value="MFS general substrate transporter"/>
    <property type="match status" value="1"/>
</dbReference>
<comment type="caution">
    <text evidence="10">The sequence shown here is derived from an EMBL/GenBank/DDBJ whole genome shotgun (WGS) entry which is preliminary data.</text>
</comment>
<evidence type="ECO:0000256" key="3">
    <source>
        <dbReference type="ARBA" id="ARBA00022475"/>
    </source>
</evidence>
<feature type="transmembrane region" description="Helical" evidence="8">
    <location>
        <begin position="121"/>
        <end position="140"/>
    </location>
</feature>
<evidence type="ECO:0000256" key="7">
    <source>
        <dbReference type="SAM" id="MobiDB-lite"/>
    </source>
</evidence>
<organism evidence="10 11">
    <name type="scientific">Linderina pennispora</name>
    <dbReference type="NCBI Taxonomy" id="61395"/>
    <lineage>
        <taxon>Eukaryota</taxon>
        <taxon>Fungi</taxon>
        <taxon>Fungi incertae sedis</taxon>
        <taxon>Zoopagomycota</taxon>
        <taxon>Kickxellomycotina</taxon>
        <taxon>Kickxellomycetes</taxon>
        <taxon>Kickxellales</taxon>
        <taxon>Kickxellaceae</taxon>
        <taxon>Linderina</taxon>
    </lineage>
</organism>
<feature type="transmembrane region" description="Helical" evidence="8">
    <location>
        <begin position="91"/>
        <end position="109"/>
    </location>
</feature>
<dbReference type="InterPro" id="IPR020846">
    <property type="entry name" value="MFS_dom"/>
</dbReference>
<reference evidence="10 11" key="1">
    <citation type="submission" date="2016-07" db="EMBL/GenBank/DDBJ databases">
        <title>Pervasive Adenine N6-methylation of Active Genes in Fungi.</title>
        <authorList>
            <consortium name="DOE Joint Genome Institute"/>
            <person name="Mondo S.J."/>
            <person name="Dannebaum R.O."/>
            <person name="Kuo R.C."/>
            <person name="Labutti K."/>
            <person name="Haridas S."/>
            <person name="Kuo A."/>
            <person name="Salamov A."/>
            <person name="Ahrendt S.R."/>
            <person name="Lipzen A."/>
            <person name="Sullivan W."/>
            <person name="Andreopoulos W.B."/>
            <person name="Clum A."/>
            <person name="Lindquist E."/>
            <person name="Daum C."/>
            <person name="Ramamoorthy G.K."/>
            <person name="Gryganskyi A."/>
            <person name="Culley D."/>
            <person name="Magnuson J.K."/>
            <person name="James T.Y."/>
            <person name="O'Malley M.A."/>
            <person name="Stajich J.E."/>
            <person name="Spatafora J.W."/>
            <person name="Visel A."/>
            <person name="Grigoriev I.V."/>
        </authorList>
    </citation>
    <scope>NUCLEOTIDE SEQUENCE [LARGE SCALE GENOMIC DNA]</scope>
    <source>
        <strain evidence="10 11">ATCC 12442</strain>
    </source>
</reference>
<keyword evidence="5 8" id="KW-1133">Transmembrane helix</keyword>
<feature type="transmembrane region" description="Helical" evidence="8">
    <location>
        <begin position="276"/>
        <end position="295"/>
    </location>
</feature>
<feature type="transmembrane region" description="Helical" evidence="8">
    <location>
        <begin position="207"/>
        <end position="229"/>
    </location>
</feature>
<accession>A0A1Y1WC61</accession>
<evidence type="ECO:0000256" key="6">
    <source>
        <dbReference type="ARBA" id="ARBA00023136"/>
    </source>
</evidence>
<evidence type="ECO:0000259" key="9">
    <source>
        <dbReference type="PROSITE" id="PS50850"/>
    </source>
</evidence>
<name>A0A1Y1WC61_9FUNG</name>
<proteinExistence type="predicted"/>
<feature type="transmembrane region" description="Helical" evidence="8">
    <location>
        <begin position="412"/>
        <end position="434"/>
    </location>
</feature>
<dbReference type="PRINTS" id="PR01036">
    <property type="entry name" value="TCRTETB"/>
</dbReference>
<dbReference type="InterPro" id="IPR011701">
    <property type="entry name" value="MFS"/>
</dbReference>